<comment type="caution">
    <text evidence="1">The sequence shown here is derived from an EMBL/GenBank/DDBJ whole genome shotgun (WGS) entry which is preliminary data.</text>
</comment>
<evidence type="ECO:0000313" key="1">
    <source>
        <dbReference type="EMBL" id="KZR97016.1"/>
    </source>
</evidence>
<accession>A0A164EQ75</accession>
<dbReference type="EMBL" id="LRGB01022910">
    <property type="protein sequence ID" value="KZR97016.1"/>
    <property type="molecule type" value="Genomic_DNA"/>
</dbReference>
<reference evidence="1 2" key="1">
    <citation type="submission" date="2016-03" db="EMBL/GenBank/DDBJ databases">
        <title>EvidentialGene: Evidence-directed Construction of Genes on Genomes.</title>
        <authorList>
            <person name="Gilbert D.G."/>
            <person name="Choi J.-H."/>
            <person name="Mockaitis K."/>
            <person name="Colbourne J."/>
            <person name="Pfrender M."/>
        </authorList>
    </citation>
    <scope>NUCLEOTIDE SEQUENCE [LARGE SCALE GENOMIC DNA]</scope>
    <source>
        <strain evidence="1 2">Xinb3</strain>
        <tissue evidence="1">Complete organism</tissue>
    </source>
</reference>
<dbReference type="OrthoDB" id="3039988at2759"/>
<dbReference type="AlphaFoldDB" id="A0A164EQ75"/>
<organism evidence="1 2">
    <name type="scientific">Daphnia magna</name>
    <dbReference type="NCBI Taxonomy" id="35525"/>
    <lineage>
        <taxon>Eukaryota</taxon>
        <taxon>Metazoa</taxon>
        <taxon>Ecdysozoa</taxon>
        <taxon>Arthropoda</taxon>
        <taxon>Crustacea</taxon>
        <taxon>Branchiopoda</taxon>
        <taxon>Diplostraca</taxon>
        <taxon>Cladocera</taxon>
        <taxon>Anomopoda</taxon>
        <taxon>Daphniidae</taxon>
        <taxon>Daphnia</taxon>
    </lineage>
</organism>
<gene>
    <name evidence="1" type="ORF">APZ42_008332</name>
</gene>
<feature type="non-terminal residue" evidence="1">
    <location>
        <position position="245"/>
    </location>
</feature>
<keyword evidence="2" id="KW-1185">Reference proteome</keyword>
<sequence length="245" mass="27552">STPLFPPPTQNHAMAQHTPGDLTLVSSAIDQSMEVEECNNKRKQISDNPSARRVHPRFSDLFDQPISGAPVIIHLTSEPKALTLLSLTEKKHFINALINIVGTHREGTKWTHRGDLNIYPTTNGQKKQLLELKSVKEFQIYCTLAMSESIIRGIIRNVPINNSDEELAELLADQGVTKTQRFSSMSDDGTKVPSQTVTLFFNTPSLPRKVVVAHEIFQVKQFIPRPALCRRCWNFGHPEESCKTK</sequence>
<dbReference type="Proteomes" id="UP000076858">
    <property type="component" value="Unassembled WGS sequence"/>
</dbReference>
<protein>
    <submittedName>
        <fullName evidence="1">Uncharacterized protein</fullName>
    </submittedName>
</protein>
<evidence type="ECO:0000313" key="2">
    <source>
        <dbReference type="Proteomes" id="UP000076858"/>
    </source>
</evidence>
<proteinExistence type="predicted"/>
<feature type="non-terminal residue" evidence="1">
    <location>
        <position position="1"/>
    </location>
</feature>
<name>A0A164EQ75_9CRUS</name>